<dbReference type="Pfam" id="PF01557">
    <property type="entry name" value="FAA_hydrolase"/>
    <property type="match status" value="1"/>
</dbReference>
<protein>
    <submittedName>
        <fullName evidence="2">Fumarylacetoacetate hydrolase family protein</fullName>
    </submittedName>
</protein>
<feature type="domain" description="Fumarylacetoacetase-like C-terminal" evidence="1">
    <location>
        <begin position="120"/>
        <end position="307"/>
    </location>
</feature>
<organism evidence="2 3">
    <name type="scientific">Roseibium aggregatum</name>
    <dbReference type="NCBI Taxonomy" id="187304"/>
    <lineage>
        <taxon>Bacteria</taxon>
        <taxon>Pseudomonadati</taxon>
        <taxon>Pseudomonadota</taxon>
        <taxon>Alphaproteobacteria</taxon>
        <taxon>Hyphomicrobiales</taxon>
        <taxon>Stappiaceae</taxon>
        <taxon>Roseibium</taxon>
    </lineage>
</organism>
<dbReference type="RefSeq" id="WP_190289610.1">
    <property type="nucleotide sequence ID" value="NZ_JABFCZ010000002.1"/>
</dbReference>
<dbReference type="InterPro" id="IPR036663">
    <property type="entry name" value="Fumarylacetoacetase_C_sf"/>
</dbReference>
<reference evidence="2" key="1">
    <citation type="submission" date="2020-05" db="EMBL/GenBank/DDBJ databases">
        <title>Identification of trans-AT polyketide cluster in two marine bacteria, producers of a novel glutaramide-containing polyketide sesbanimide D and analogs.</title>
        <authorList>
            <person name="Kacar D."/>
            <person name="Rodriguez P."/>
            <person name="Canedo L."/>
            <person name="Gonzalez E."/>
            <person name="Galan B."/>
            <person name="De La Calle F."/>
            <person name="Garcia J.L."/>
        </authorList>
    </citation>
    <scope>NUCLEOTIDE SEQUENCE</scope>
    <source>
        <strain evidence="2">PHM038</strain>
    </source>
</reference>
<evidence type="ECO:0000313" key="3">
    <source>
        <dbReference type="Proteomes" id="UP000598467"/>
    </source>
</evidence>
<evidence type="ECO:0000259" key="1">
    <source>
        <dbReference type="Pfam" id="PF01557"/>
    </source>
</evidence>
<proteinExistence type="predicted"/>
<dbReference type="Proteomes" id="UP000598467">
    <property type="component" value="Unassembled WGS sequence"/>
</dbReference>
<gene>
    <name evidence="2" type="ORF">HK439_01570</name>
</gene>
<dbReference type="AlphaFoldDB" id="A0A926NV24"/>
<keyword evidence="2" id="KW-0378">Hydrolase</keyword>
<dbReference type="PANTHER" id="PTHR43211:SF1">
    <property type="entry name" value="BLL6422 PROTEIN"/>
    <property type="match status" value="1"/>
</dbReference>
<dbReference type="Gene3D" id="3.90.850.10">
    <property type="entry name" value="Fumarylacetoacetase-like, C-terminal domain"/>
    <property type="match status" value="1"/>
</dbReference>
<sequence>MKLATFTAGDGSRLGAVTVNGIADLTASGDPRLVSMQALIEAGEAGLEAARTAEQAAAVMAPENARLLAPLPCPAQIRDASTFPRHIANAPQGMQRLLAELAGEPDPGPAEGEVAEIYRKQPIFYITNRFSVAGPDDEVLWPRYSRYMDYELEVAAVIGKGGKNIAREDAFDHVFGYTIFNDFSARDAQIREMAGWLGPAKGKSFDAGNAFGPVIVTRDEIPDPRALKTVARINGRVVTDTTMAPMIHGFDDMIAFISEDETLHPGEIIGSGTVNDGCGLERFEFLKDGDVVELEVEGIGLLRNRVRVQA</sequence>
<dbReference type="PANTHER" id="PTHR43211">
    <property type="entry name" value="FUMARYLACETOACETATE HYDROLASE"/>
    <property type="match status" value="1"/>
</dbReference>
<evidence type="ECO:0000313" key="2">
    <source>
        <dbReference type="EMBL" id="MBD1544936.1"/>
    </source>
</evidence>
<comment type="caution">
    <text evidence="2">The sequence shown here is derived from an EMBL/GenBank/DDBJ whole genome shotgun (WGS) entry which is preliminary data.</text>
</comment>
<dbReference type="GO" id="GO:0016787">
    <property type="term" value="F:hydrolase activity"/>
    <property type="evidence" value="ECO:0007669"/>
    <property type="project" value="UniProtKB-KW"/>
</dbReference>
<name>A0A926NV24_9HYPH</name>
<dbReference type="EMBL" id="JABFCZ010000002">
    <property type="protein sequence ID" value="MBD1544936.1"/>
    <property type="molecule type" value="Genomic_DNA"/>
</dbReference>
<dbReference type="SUPFAM" id="SSF56529">
    <property type="entry name" value="FAH"/>
    <property type="match status" value="1"/>
</dbReference>
<accession>A0A926NV24</accession>
<dbReference type="InterPro" id="IPR011234">
    <property type="entry name" value="Fumarylacetoacetase-like_C"/>
</dbReference>